<dbReference type="EMBL" id="FM992688">
    <property type="protein sequence ID" value="CAX44828.1"/>
    <property type="molecule type" value="Genomic_DNA"/>
</dbReference>
<dbReference type="Proteomes" id="UP000002605">
    <property type="component" value="Chromosome 1"/>
</dbReference>
<dbReference type="RefSeq" id="XP_002417234.1">
    <property type="nucleotide sequence ID" value="XM_002417189.1"/>
</dbReference>
<feature type="coiled-coil region" evidence="1">
    <location>
        <begin position="135"/>
        <end position="175"/>
    </location>
</feature>
<keyword evidence="1" id="KW-0175">Coiled coil</keyword>
<dbReference type="GeneID" id="8044772"/>
<accession>B9W813</accession>
<protein>
    <recommendedName>
        <fullName evidence="3">BOD1/SHG1 domain-containing protein</fullName>
    </recommendedName>
</protein>
<organism evidence="5 6">
    <name type="scientific">Candida dubliniensis (strain CD36 / ATCC MYA-646 / CBS 7987 / NCPF 3949 / NRRL Y-17841)</name>
    <name type="common">Yeast</name>
    <dbReference type="NCBI Taxonomy" id="573826"/>
    <lineage>
        <taxon>Eukaryota</taxon>
        <taxon>Fungi</taxon>
        <taxon>Dikarya</taxon>
        <taxon>Ascomycota</taxon>
        <taxon>Saccharomycotina</taxon>
        <taxon>Pichiomycetes</taxon>
        <taxon>Debaryomycetaceae</taxon>
        <taxon>Candida/Lodderomyces clade</taxon>
        <taxon>Candida</taxon>
    </lineage>
</organism>
<evidence type="ECO:0000256" key="1">
    <source>
        <dbReference type="SAM" id="Coils"/>
    </source>
</evidence>
<dbReference type="CGD" id="CAL0000171831">
    <property type="gene designation" value="Cd36_05700"/>
</dbReference>
<reference evidence="5 6" key="1">
    <citation type="journal article" date="2009" name="Genome Res.">
        <title>Comparative genomics of the fungal pathogens Candida dubliniensis and Candida albicans.</title>
        <authorList>
            <person name="Jackson A.P."/>
            <person name="Gamble J.A."/>
            <person name="Yeomans T."/>
            <person name="Moran G.P."/>
            <person name="Saunders D."/>
            <person name="Harris D."/>
            <person name="Aslett M."/>
            <person name="Barrell J.F."/>
            <person name="Butler G."/>
            <person name="Citiulo F."/>
            <person name="Coleman D.C."/>
            <person name="de Groot P.W.J."/>
            <person name="Goodwin T.J."/>
            <person name="Quail M.A."/>
            <person name="McQuillan J."/>
            <person name="Munro C.A."/>
            <person name="Pain A."/>
            <person name="Poulter R.T."/>
            <person name="Rajandream M.A."/>
            <person name="Renauld H."/>
            <person name="Spiering M.J."/>
            <person name="Tivey A."/>
            <person name="Gow N.A.R."/>
            <person name="Barrell B."/>
            <person name="Sullivan D.J."/>
            <person name="Berriman M."/>
        </authorList>
    </citation>
    <scope>NUCLEOTIDE SEQUENCE [LARGE SCALE GENOMIC DNA]</scope>
    <source>
        <strain evidence="6">CD36 / ATCC MYA-646 / CBS 7987 / NCPF 3949 / NRRL Y-17841</strain>
    </source>
</reference>
<dbReference type="OrthoDB" id="5579731at2759"/>
<proteinExistence type="predicted"/>
<evidence type="ECO:0000259" key="3">
    <source>
        <dbReference type="Pfam" id="PF05205"/>
    </source>
</evidence>
<feature type="compositionally biased region" description="Polar residues" evidence="2">
    <location>
        <begin position="204"/>
        <end position="215"/>
    </location>
</feature>
<dbReference type="KEGG" id="cdu:CD36_05700"/>
<dbReference type="VEuPathDB" id="FungiDB:CD36_05700"/>
<keyword evidence="6" id="KW-1185">Reference proteome</keyword>
<dbReference type="eggNOG" id="ENOG502S313">
    <property type="taxonomic scope" value="Eukaryota"/>
</dbReference>
<feature type="domain" description="BOD1/SHG1" evidence="3">
    <location>
        <begin position="15"/>
        <end position="111"/>
    </location>
</feature>
<dbReference type="Pfam" id="PF05205">
    <property type="entry name" value="COMPASS-Shg1"/>
    <property type="match status" value="1"/>
</dbReference>
<sequence>MSQPQQEKDITDPKQLITIYKKKGKFDNQRRLLLDNFKQSETYDNLLLKLKLLIENKVKQDPNILMKNKGKMAALIQGEMTTNDTNELLNIVDKDIQDKIIDSFEFHNLIKNDLIDIKQELLGISDEEIIKLKNQEKLKLERLRMEAKLKNLKRIQQQQQQNQEQQQVEKNYKNNFKIKNLAASSSSSSSSNHRVNKPPRFNLRDSSTNINGITTDTHDKQSSQPTKEKKKDKIPFMMY</sequence>
<evidence type="ECO:0000313" key="5">
    <source>
        <dbReference type="EMBL" id="CAX44828.1"/>
    </source>
</evidence>
<name>B9W813_CANDC</name>
<dbReference type="InterPro" id="IPR055264">
    <property type="entry name" value="BOD1/SHG1_dom"/>
</dbReference>
<feature type="compositionally biased region" description="Basic and acidic residues" evidence="2">
    <location>
        <begin position="216"/>
        <end position="239"/>
    </location>
</feature>
<evidence type="ECO:0000313" key="6">
    <source>
        <dbReference type="Proteomes" id="UP000002605"/>
    </source>
</evidence>
<dbReference type="HOGENOM" id="CLU_084830_0_0_1"/>
<evidence type="ECO:0000313" key="4">
    <source>
        <dbReference type="CGD" id="CAL0000171831"/>
    </source>
</evidence>
<gene>
    <name evidence="4" type="ordered locus">Cd36_05700</name>
    <name evidence="5" type="ORF">CD36_05700</name>
</gene>
<feature type="region of interest" description="Disordered" evidence="2">
    <location>
        <begin position="182"/>
        <end position="239"/>
    </location>
</feature>
<evidence type="ECO:0000256" key="2">
    <source>
        <dbReference type="SAM" id="MobiDB-lite"/>
    </source>
</evidence>
<dbReference type="AlphaFoldDB" id="B9W813"/>